<dbReference type="GO" id="GO:0006089">
    <property type="term" value="P:lactate metabolic process"/>
    <property type="evidence" value="ECO:0007669"/>
    <property type="project" value="TreeGrafter"/>
</dbReference>
<organism evidence="2 3">
    <name type="scientific">Eleutherodactylus coqui</name>
    <name type="common">Puerto Rican coqui</name>
    <dbReference type="NCBI Taxonomy" id="57060"/>
    <lineage>
        <taxon>Eukaryota</taxon>
        <taxon>Metazoa</taxon>
        <taxon>Chordata</taxon>
        <taxon>Craniata</taxon>
        <taxon>Vertebrata</taxon>
        <taxon>Euteleostomi</taxon>
        <taxon>Amphibia</taxon>
        <taxon>Batrachia</taxon>
        <taxon>Anura</taxon>
        <taxon>Neobatrachia</taxon>
        <taxon>Hyloidea</taxon>
        <taxon>Eleutherodactylidae</taxon>
        <taxon>Eleutherodactylinae</taxon>
        <taxon>Eleutherodactylus</taxon>
        <taxon>Eleutherodactylus</taxon>
    </lineage>
</organism>
<dbReference type="Gene3D" id="3.40.50.720">
    <property type="entry name" value="NAD(P)-binding Rossmann-like Domain"/>
    <property type="match status" value="1"/>
</dbReference>
<dbReference type="PANTHER" id="PTHR43128">
    <property type="entry name" value="L-2-HYDROXYCARBOXYLATE DEHYDROGENASE (NAD(P)(+))"/>
    <property type="match status" value="1"/>
</dbReference>
<dbReference type="SUPFAM" id="SSF51735">
    <property type="entry name" value="NAD(P)-binding Rossmann-fold domains"/>
    <property type="match status" value="1"/>
</dbReference>
<protein>
    <recommendedName>
        <fullName evidence="1">Lactate/malate dehydrogenase N-terminal domain-containing protein</fullName>
    </recommendedName>
</protein>
<name>A0A8J6BDS7_ELECQ</name>
<proteinExistence type="predicted"/>
<dbReference type="Pfam" id="PF00056">
    <property type="entry name" value="Ldh_1_N"/>
    <property type="match status" value="1"/>
</dbReference>
<evidence type="ECO:0000313" key="3">
    <source>
        <dbReference type="Proteomes" id="UP000770717"/>
    </source>
</evidence>
<dbReference type="InterPro" id="IPR001236">
    <property type="entry name" value="Lactate/malate_DH_N"/>
</dbReference>
<dbReference type="Proteomes" id="UP000770717">
    <property type="component" value="Unassembled WGS sequence"/>
</dbReference>
<keyword evidence="3" id="KW-1185">Reference proteome</keyword>
<reference evidence="2" key="1">
    <citation type="thesis" date="2020" institute="ProQuest LLC" country="789 East Eisenhower Parkway, Ann Arbor, MI, USA">
        <title>Comparative Genomics and Chromosome Evolution.</title>
        <authorList>
            <person name="Mudd A.B."/>
        </authorList>
    </citation>
    <scope>NUCLEOTIDE SEQUENCE</scope>
    <source>
        <strain evidence="2">HN-11 Male</strain>
        <tissue evidence="2">Kidney and liver</tissue>
    </source>
</reference>
<feature type="non-terminal residue" evidence="2">
    <location>
        <position position="1"/>
    </location>
</feature>
<sequence>RAADKLVLLDISDGGSKGGGATDLELFSIPNVEVSKDLSSIAGSKVVIITVNAWSSAKSYLEVLQSNVDLLRGFIPVVSYHCADSVLVIASQPVEIMTYVAWKLSGLPYKQVIGIGCNLDSARFQHVVQTLTNSSEEPQSGWVIGEQGADK</sequence>
<dbReference type="OrthoDB" id="5405561at2759"/>
<dbReference type="AlphaFoldDB" id="A0A8J6BDS7"/>
<dbReference type="InterPro" id="IPR015955">
    <property type="entry name" value="Lactate_DH/Glyco_Ohase_4_C"/>
</dbReference>
<gene>
    <name evidence="2" type="ORF">GDO78_020709</name>
</gene>
<dbReference type="EMBL" id="WNTK01053660">
    <property type="protein sequence ID" value="KAG9460608.1"/>
    <property type="molecule type" value="Genomic_DNA"/>
</dbReference>
<comment type="caution">
    <text evidence="2">The sequence shown here is derived from an EMBL/GenBank/DDBJ whole genome shotgun (WGS) entry which is preliminary data.</text>
</comment>
<evidence type="ECO:0000259" key="1">
    <source>
        <dbReference type="Pfam" id="PF00056"/>
    </source>
</evidence>
<evidence type="ECO:0000313" key="2">
    <source>
        <dbReference type="EMBL" id="KAG9460608.1"/>
    </source>
</evidence>
<dbReference type="SUPFAM" id="SSF56327">
    <property type="entry name" value="LDH C-terminal domain-like"/>
    <property type="match status" value="1"/>
</dbReference>
<dbReference type="PANTHER" id="PTHR43128:SF33">
    <property type="entry name" value="UBIQUITIN-CONJUGATING ENZYME E2 VARIANT 3"/>
    <property type="match status" value="1"/>
</dbReference>
<feature type="non-terminal residue" evidence="2">
    <location>
        <position position="151"/>
    </location>
</feature>
<dbReference type="InterPro" id="IPR036291">
    <property type="entry name" value="NAD(P)-bd_dom_sf"/>
</dbReference>
<feature type="domain" description="Lactate/malate dehydrogenase N-terminal" evidence="1">
    <location>
        <begin position="3"/>
        <end position="114"/>
    </location>
</feature>
<accession>A0A8J6BDS7</accession>
<dbReference type="GO" id="GO:0004459">
    <property type="term" value="F:L-lactate dehydrogenase (NAD+) activity"/>
    <property type="evidence" value="ECO:0007669"/>
    <property type="project" value="TreeGrafter"/>
</dbReference>